<proteinExistence type="predicted"/>
<keyword evidence="1" id="KW-0472">Membrane</keyword>
<dbReference type="RefSeq" id="WP_145071812.1">
    <property type="nucleotide sequence ID" value="NZ_JACIIY010000001.1"/>
</dbReference>
<dbReference type="Proteomes" id="UP000316624">
    <property type="component" value="Unassembled WGS sequence"/>
</dbReference>
<reference evidence="2 3" key="1">
    <citation type="journal article" date="2015" name="Stand. Genomic Sci.">
        <title>Genomic Encyclopedia of Bacterial and Archaeal Type Strains, Phase III: the genomes of soil and plant-associated and newly described type strains.</title>
        <authorList>
            <person name="Whitman W.B."/>
            <person name="Woyke T."/>
            <person name="Klenk H.P."/>
            <person name="Zhou Y."/>
            <person name="Lilburn T.G."/>
            <person name="Beck B.J."/>
            <person name="De Vos P."/>
            <person name="Vandamme P."/>
            <person name="Eisen J.A."/>
            <person name="Garrity G."/>
            <person name="Hugenholtz P."/>
            <person name="Kyrpides N.C."/>
        </authorList>
    </citation>
    <scope>NUCLEOTIDE SEQUENCE [LARGE SCALE GENOMIC DNA]</scope>
    <source>
        <strain evidence="2 3">CGMCC 1.7748</strain>
    </source>
</reference>
<protein>
    <submittedName>
        <fullName evidence="2">TadE-like protein</fullName>
    </submittedName>
</protein>
<dbReference type="EMBL" id="VLKK01000001">
    <property type="protein sequence ID" value="TWH97793.1"/>
    <property type="molecule type" value="Genomic_DNA"/>
</dbReference>
<organism evidence="2 3">
    <name type="scientific">Sphingobium wenxiniae (strain DSM 21828 / CGMCC 1.7748 / JZ-1)</name>
    <dbReference type="NCBI Taxonomy" id="595605"/>
    <lineage>
        <taxon>Bacteria</taxon>
        <taxon>Pseudomonadati</taxon>
        <taxon>Pseudomonadota</taxon>
        <taxon>Alphaproteobacteria</taxon>
        <taxon>Sphingomonadales</taxon>
        <taxon>Sphingomonadaceae</taxon>
        <taxon>Sphingobium</taxon>
    </lineage>
</organism>
<evidence type="ECO:0000313" key="3">
    <source>
        <dbReference type="Proteomes" id="UP000316624"/>
    </source>
</evidence>
<evidence type="ECO:0000256" key="1">
    <source>
        <dbReference type="SAM" id="Phobius"/>
    </source>
</evidence>
<evidence type="ECO:0000313" key="2">
    <source>
        <dbReference type="EMBL" id="TWH97793.1"/>
    </source>
</evidence>
<keyword evidence="1" id="KW-0812">Transmembrane</keyword>
<gene>
    <name evidence="2" type="ORF">IQ35_00393</name>
</gene>
<sequence>MSVSARIAGKPERPEGYCRRALHRFRRDQSGLALVEFALSLPILLILVTSGLELANYVITTKRIGEIAVLVADNASRMGAQSALNDKQISEAEINDVFIGADMQGGGLDFATRGRIILSSLQQNEEGGQWIKWQRCFGALPHPSSYGDEGDGETGTSFPGMGPENNRVTAAEGTAVMVVEISYRYRRILPLLDLPLHDISETAAFNVRDNRDLTGVQPSEDVTPSTCT</sequence>
<keyword evidence="3" id="KW-1185">Reference proteome</keyword>
<name>A0A562KRH1_SPHWJ</name>
<dbReference type="AlphaFoldDB" id="A0A562KRH1"/>
<feature type="transmembrane region" description="Helical" evidence="1">
    <location>
        <begin position="32"/>
        <end position="52"/>
    </location>
</feature>
<comment type="caution">
    <text evidence="2">The sequence shown here is derived from an EMBL/GenBank/DDBJ whole genome shotgun (WGS) entry which is preliminary data.</text>
</comment>
<keyword evidence="1" id="KW-1133">Transmembrane helix</keyword>
<accession>A0A562KRH1</accession>